<keyword evidence="1" id="KW-0732">Signal</keyword>
<evidence type="ECO:0000313" key="3">
    <source>
        <dbReference type="Proteomes" id="UP001597544"/>
    </source>
</evidence>
<dbReference type="EMBL" id="JBHULU010000009">
    <property type="protein sequence ID" value="MFD2513435.1"/>
    <property type="molecule type" value="Genomic_DNA"/>
</dbReference>
<comment type="caution">
    <text evidence="2">The sequence shown here is derived from an EMBL/GenBank/DDBJ whole genome shotgun (WGS) entry which is preliminary data.</text>
</comment>
<sequence>MIKFVTLLLLSFSLSAVLADNARSYKLPDLRKEYLEASKDENAGVRFHAKMSAYREDDPVVLAYKAASEAVMAKYVWNPYSKLKHLKTAASIFEDAVGMDEQHPEIRFLRFTVEYYVPRYLNLSEHLEEDKEVIITGLKQHPRSGLSTVMARTMRDFLLSEEHCSPAERRELLEIRI</sequence>
<protein>
    <submittedName>
        <fullName evidence="2">Uncharacterized protein</fullName>
    </submittedName>
</protein>
<feature type="chain" id="PRO_5045379835" evidence="1">
    <location>
        <begin position="19"/>
        <end position="177"/>
    </location>
</feature>
<reference evidence="3" key="1">
    <citation type="journal article" date="2019" name="Int. J. Syst. Evol. Microbiol.">
        <title>The Global Catalogue of Microorganisms (GCM) 10K type strain sequencing project: providing services to taxonomists for standard genome sequencing and annotation.</title>
        <authorList>
            <consortium name="The Broad Institute Genomics Platform"/>
            <consortium name="The Broad Institute Genome Sequencing Center for Infectious Disease"/>
            <person name="Wu L."/>
            <person name="Ma J."/>
        </authorList>
    </citation>
    <scope>NUCLEOTIDE SEQUENCE [LARGE SCALE GENOMIC DNA]</scope>
    <source>
        <strain evidence="3">KCTC 42498</strain>
    </source>
</reference>
<name>A0ABW5IJ79_9BACT</name>
<evidence type="ECO:0000313" key="2">
    <source>
        <dbReference type="EMBL" id="MFD2513435.1"/>
    </source>
</evidence>
<accession>A0ABW5IJ79</accession>
<keyword evidence="3" id="KW-1185">Reference proteome</keyword>
<feature type="signal peptide" evidence="1">
    <location>
        <begin position="1"/>
        <end position="18"/>
    </location>
</feature>
<dbReference type="RefSeq" id="WP_377504097.1">
    <property type="nucleotide sequence ID" value="NZ_JBHULU010000009.1"/>
</dbReference>
<proteinExistence type="predicted"/>
<organism evidence="2 3">
    <name type="scientific">Pontibacter locisalis</name>
    <dbReference type="NCBI Taxonomy" id="1719035"/>
    <lineage>
        <taxon>Bacteria</taxon>
        <taxon>Pseudomonadati</taxon>
        <taxon>Bacteroidota</taxon>
        <taxon>Cytophagia</taxon>
        <taxon>Cytophagales</taxon>
        <taxon>Hymenobacteraceae</taxon>
        <taxon>Pontibacter</taxon>
    </lineage>
</organism>
<gene>
    <name evidence="2" type="ORF">ACFSRY_06120</name>
</gene>
<dbReference type="Proteomes" id="UP001597544">
    <property type="component" value="Unassembled WGS sequence"/>
</dbReference>
<evidence type="ECO:0000256" key="1">
    <source>
        <dbReference type="SAM" id="SignalP"/>
    </source>
</evidence>